<evidence type="ECO:0000313" key="1">
    <source>
        <dbReference type="EMBL" id="KAI3715235.1"/>
    </source>
</evidence>
<comment type="caution">
    <text evidence="1">The sequence shown here is derived from an EMBL/GenBank/DDBJ whole genome shotgun (WGS) entry which is preliminary data.</text>
</comment>
<dbReference type="Proteomes" id="UP001055879">
    <property type="component" value="Linkage Group LG07"/>
</dbReference>
<sequence length="89" mass="9818">MIANQGPNDFDRLQLGIPNPSNPLDMMPDVAAISVGTGKLLSKRSRRGVYSPRVVFVSLPLALSLAISLLTSCFRAEIEDINRIFDFRN</sequence>
<evidence type="ECO:0000313" key="2">
    <source>
        <dbReference type="Proteomes" id="UP001055879"/>
    </source>
</evidence>
<reference evidence="1 2" key="2">
    <citation type="journal article" date="2022" name="Mol. Ecol. Resour.">
        <title>The genomes of chicory, endive, great burdock and yacon provide insights into Asteraceae paleo-polyploidization history and plant inulin production.</title>
        <authorList>
            <person name="Fan W."/>
            <person name="Wang S."/>
            <person name="Wang H."/>
            <person name="Wang A."/>
            <person name="Jiang F."/>
            <person name="Liu H."/>
            <person name="Zhao H."/>
            <person name="Xu D."/>
            <person name="Zhang Y."/>
        </authorList>
    </citation>
    <scope>NUCLEOTIDE SEQUENCE [LARGE SCALE GENOMIC DNA]</scope>
    <source>
        <strain evidence="2">cv. Niubang</strain>
    </source>
</reference>
<accession>A0ACB9AZ59</accession>
<dbReference type="EMBL" id="CM042053">
    <property type="protein sequence ID" value="KAI3715235.1"/>
    <property type="molecule type" value="Genomic_DNA"/>
</dbReference>
<gene>
    <name evidence="1" type="ORF">L6452_22208</name>
</gene>
<proteinExistence type="predicted"/>
<organism evidence="1 2">
    <name type="scientific">Arctium lappa</name>
    <name type="common">Greater burdock</name>
    <name type="synonym">Lappa major</name>
    <dbReference type="NCBI Taxonomy" id="4217"/>
    <lineage>
        <taxon>Eukaryota</taxon>
        <taxon>Viridiplantae</taxon>
        <taxon>Streptophyta</taxon>
        <taxon>Embryophyta</taxon>
        <taxon>Tracheophyta</taxon>
        <taxon>Spermatophyta</taxon>
        <taxon>Magnoliopsida</taxon>
        <taxon>eudicotyledons</taxon>
        <taxon>Gunneridae</taxon>
        <taxon>Pentapetalae</taxon>
        <taxon>asterids</taxon>
        <taxon>campanulids</taxon>
        <taxon>Asterales</taxon>
        <taxon>Asteraceae</taxon>
        <taxon>Carduoideae</taxon>
        <taxon>Cardueae</taxon>
        <taxon>Arctiinae</taxon>
        <taxon>Arctium</taxon>
    </lineage>
</organism>
<reference evidence="2" key="1">
    <citation type="journal article" date="2022" name="Mol. Ecol. Resour.">
        <title>The genomes of chicory, endive, great burdock and yacon provide insights into Asteraceae palaeo-polyploidization history and plant inulin production.</title>
        <authorList>
            <person name="Fan W."/>
            <person name="Wang S."/>
            <person name="Wang H."/>
            <person name="Wang A."/>
            <person name="Jiang F."/>
            <person name="Liu H."/>
            <person name="Zhao H."/>
            <person name="Xu D."/>
            <person name="Zhang Y."/>
        </authorList>
    </citation>
    <scope>NUCLEOTIDE SEQUENCE [LARGE SCALE GENOMIC DNA]</scope>
    <source>
        <strain evidence="2">cv. Niubang</strain>
    </source>
</reference>
<keyword evidence="2" id="KW-1185">Reference proteome</keyword>
<name>A0ACB9AZ59_ARCLA</name>
<protein>
    <submittedName>
        <fullName evidence="1">Uncharacterized protein</fullName>
    </submittedName>
</protein>